<protein>
    <submittedName>
        <fullName evidence="2">Uncharacterized protein</fullName>
    </submittedName>
</protein>
<organism evidence="2 3">
    <name type="scientific">Laspinema palackyanum D2a</name>
    <dbReference type="NCBI Taxonomy" id="2953684"/>
    <lineage>
        <taxon>Bacteria</taxon>
        <taxon>Bacillati</taxon>
        <taxon>Cyanobacteriota</taxon>
        <taxon>Cyanophyceae</taxon>
        <taxon>Oscillatoriophycideae</taxon>
        <taxon>Oscillatoriales</taxon>
        <taxon>Laspinemataceae</taxon>
        <taxon>Laspinema</taxon>
        <taxon>Laspinema palackyanum</taxon>
    </lineage>
</organism>
<name>A0ABT2MUL3_9CYAN</name>
<evidence type="ECO:0000313" key="2">
    <source>
        <dbReference type="EMBL" id="MCT7968409.1"/>
    </source>
</evidence>
<dbReference type="EMBL" id="JAMXFF010000031">
    <property type="protein sequence ID" value="MCT7968409.1"/>
    <property type="molecule type" value="Genomic_DNA"/>
</dbReference>
<evidence type="ECO:0000313" key="3">
    <source>
        <dbReference type="Proteomes" id="UP001525890"/>
    </source>
</evidence>
<gene>
    <name evidence="2" type="ORF">NG799_19045</name>
</gene>
<comment type="caution">
    <text evidence="2">The sequence shown here is derived from an EMBL/GenBank/DDBJ whole genome shotgun (WGS) entry which is preliminary data.</text>
</comment>
<accession>A0ABT2MUL3</accession>
<dbReference type="RefSeq" id="WP_368007927.1">
    <property type="nucleotide sequence ID" value="NZ_JAMXFF010000031.1"/>
</dbReference>
<reference evidence="2 3" key="1">
    <citation type="journal article" date="2022" name="Front. Microbiol.">
        <title>High genomic differentiation and limited gene flow indicate recent cryptic speciation within the genus Laspinema (cyanobacteria).</title>
        <authorList>
            <person name="Stanojkovic A."/>
            <person name="Skoupy S."/>
            <person name="Skaloud P."/>
            <person name="Dvorak P."/>
        </authorList>
    </citation>
    <scope>NUCLEOTIDE SEQUENCE [LARGE SCALE GENOMIC DNA]</scope>
    <source>
        <strain evidence="2 3">D2a</strain>
    </source>
</reference>
<keyword evidence="3" id="KW-1185">Reference proteome</keyword>
<sequence length="49" mass="5924">MNQASQWHREKTRAGFDRCDRQLLMKWARRIPMASEESQQDSDRMRSPT</sequence>
<dbReference type="Proteomes" id="UP001525890">
    <property type="component" value="Unassembled WGS sequence"/>
</dbReference>
<proteinExistence type="predicted"/>
<evidence type="ECO:0000256" key="1">
    <source>
        <dbReference type="SAM" id="MobiDB-lite"/>
    </source>
</evidence>
<feature type="region of interest" description="Disordered" evidence="1">
    <location>
        <begin position="30"/>
        <end position="49"/>
    </location>
</feature>